<proteinExistence type="predicted"/>
<dbReference type="EMBL" id="LR797399">
    <property type="protein sequence ID" value="CAB4213540.1"/>
    <property type="molecule type" value="Genomic_DNA"/>
</dbReference>
<sequence length="241" mass="27214">MTTNHDALRERPILFSGPMVRALLDGSKTQTRRVVKLPRLNPLGTWEPTRFGGPGGGRLASGAEIPEHAAIWHTRTGETIACPYGQPGDRLWVREAFAFTDAHEPAYEGSIEYRADNKSWAVSQRELHDVPHNCDPRPFDGPWKPSIHMPRWASRITLEVTAVRVERLQDISEADAIAEGIERVEDFFGCPCWKCYGEESDVVAPDDPIGSYRSLWEQLNGPGSWDANPWAWVVEFRRIKP</sequence>
<dbReference type="EMBL" id="LR796370">
    <property type="protein sequence ID" value="CAB4140336.1"/>
    <property type="molecule type" value="Genomic_DNA"/>
</dbReference>
<dbReference type="EMBL" id="LR796626">
    <property type="protein sequence ID" value="CAB4155767.1"/>
    <property type="molecule type" value="Genomic_DNA"/>
</dbReference>
<evidence type="ECO:0000313" key="1">
    <source>
        <dbReference type="EMBL" id="CAB4140336.1"/>
    </source>
</evidence>
<protein>
    <recommendedName>
        <fullName evidence="4">Phage-related protein</fullName>
    </recommendedName>
</protein>
<reference evidence="2" key="1">
    <citation type="submission" date="2020-04" db="EMBL/GenBank/DDBJ databases">
        <authorList>
            <person name="Chiriac C."/>
            <person name="Salcher M."/>
            <person name="Ghai R."/>
            <person name="Kavagutti S V."/>
        </authorList>
    </citation>
    <scope>NUCLEOTIDE SEQUENCE</scope>
</reference>
<gene>
    <name evidence="3" type="ORF">UFOVP1449_45</name>
    <name evidence="1" type="ORF">UFOVP400_17</name>
    <name evidence="2" type="ORF">UFOVP669_26</name>
</gene>
<evidence type="ECO:0008006" key="4">
    <source>
        <dbReference type="Google" id="ProtNLM"/>
    </source>
</evidence>
<evidence type="ECO:0000313" key="3">
    <source>
        <dbReference type="EMBL" id="CAB4213540.1"/>
    </source>
</evidence>
<evidence type="ECO:0000313" key="2">
    <source>
        <dbReference type="EMBL" id="CAB4155767.1"/>
    </source>
</evidence>
<organism evidence="2">
    <name type="scientific">uncultured Caudovirales phage</name>
    <dbReference type="NCBI Taxonomy" id="2100421"/>
    <lineage>
        <taxon>Viruses</taxon>
        <taxon>Duplodnaviria</taxon>
        <taxon>Heunggongvirae</taxon>
        <taxon>Uroviricota</taxon>
        <taxon>Caudoviricetes</taxon>
        <taxon>Peduoviridae</taxon>
        <taxon>Maltschvirus</taxon>
        <taxon>Maltschvirus maltsch</taxon>
    </lineage>
</organism>
<name>A0A6J5NAK7_9CAUD</name>
<accession>A0A6J5NAK7</accession>